<dbReference type="Proteomes" id="UP001596461">
    <property type="component" value="Unassembled WGS sequence"/>
</dbReference>
<organism evidence="2 3">
    <name type="scientific">Halobaculum lipolyticum</name>
    <dbReference type="NCBI Taxonomy" id="3032001"/>
    <lineage>
        <taxon>Archaea</taxon>
        <taxon>Methanobacteriati</taxon>
        <taxon>Methanobacteriota</taxon>
        <taxon>Stenosarchaea group</taxon>
        <taxon>Halobacteria</taxon>
        <taxon>Halobacteriales</taxon>
        <taxon>Haloferacaceae</taxon>
        <taxon>Halobaculum</taxon>
    </lineage>
</organism>
<evidence type="ECO:0000313" key="2">
    <source>
        <dbReference type="EMBL" id="MFC7068154.1"/>
    </source>
</evidence>
<evidence type="ECO:0000313" key="3">
    <source>
        <dbReference type="Proteomes" id="UP001596461"/>
    </source>
</evidence>
<dbReference type="RefSeq" id="WP_284031716.1">
    <property type="nucleotide sequence ID" value="NZ_CP126154.1"/>
</dbReference>
<evidence type="ECO:0000256" key="1">
    <source>
        <dbReference type="SAM" id="Phobius"/>
    </source>
</evidence>
<feature type="transmembrane region" description="Helical" evidence="1">
    <location>
        <begin position="83"/>
        <end position="102"/>
    </location>
</feature>
<protein>
    <submittedName>
        <fullName evidence="2">DUF6653 family protein</fullName>
    </submittedName>
</protein>
<sequence>MSPLRPGIDGELLWRRHENPVSVWWFVLLYPVFVLAIYRRSLSLGGVVVCSLAANALAVPPPNTDDAWATRVVRGERAWLDRGVFTAPVDLACVAVGGVVNLWTLRAAVNRRPVATVVGSVASLALMFLFFDRMAAHYDATTDFRA</sequence>
<feature type="transmembrane region" description="Helical" evidence="1">
    <location>
        <begin position="45"/>
        <end position="63"/>
    </location>
</feature>
<dbReference type="InterPro" id="IPR046595">
    <property type="entry name" value="DUF6653"/>
</dbReference>
<gene>
    <name evidence="2" type="ORF">ACFQL9_00745</name>
</gene>
<feature type="transmembrane region" description="Helical" evidence="1">
    <location>
        <begin position="114"/>
        <end position="131"/>
    </location>
</feature>
<keyword evidence="1" id="KW-0812">Transmembrane</keyword>
<dbReference type="GeneID" id="81126635"/>
<keyword evidence="3" id="KW-1185">Reference proteome</keyword>
<keyword evidence="1" id="KW-1133">Transmembrane helix</keyword>
<reference evidence="2 3" key="1">
    <citation type="journal article" date="2019" name="Int. J. Syst. Evol. Microbiol.">
        <title>The Global Catalogue of Microorganisms (GCM) 10K type strain sequencing project: providing services to taxonomists for standard genome sequencing and annotation.</title>
        <authorList>
            <consortium name="The Broad Institute Genomics Platform"/>
            <consortium name="The Broad Institute Genome Sequencing Center for Infectious Disease"/>
            <person name="Wu L."/>
            <person name="Ma J."/>
        </authorList>
    </citation>
    <scope>NUCLEOTIDE SEQUENCE [LARGE SCALE GENOMIC DNA]</scope>
    <source>
        <strain evidence="2 3">DT31</strain>
    </source>
</reference>
<comment type="caution">
    <text evidence="2">The sequence shown here is derived from an EMBL/GenBank/DDBJ whole genome shotgun (WGS) entry which is preliminary data.</text>
</comment>
<proteinExistence type="predicted"/>
<name>A0ABD5WB17_9EURY</name>
<accession>A0ABD5WB17</accession>
<dbReference type="AlphaFoldDB" id="A0ABD5WB17"/>
<dbReference type="EMBL" id="JBHTAH010000001">
    <property type="protein sequence ID" value="MFC7068154.1"/>
    <property type="molecule type" value="Genomic_DNA"/>
</dbReference>
<feature type="transmembrane region" description="Helical" evidence="1">
    <location>
        <begin position="20"/>
        <end position="38"/>
    </location>
</feature>
<dbReference type="Pfam" id="PF20358">
    <property type="entry name" value="DUF6653"/>
    <property type="match status" value="1"/>
</dbReference>
<keyword evidence="1" id="KW-0472">Membrane</keyword>